<dbReference type="AlphaFoldDB" id="A0A3P3U5P4"/>
<evidence type="ECO:0000313" key="2">
    <source>
        <dbReference type="Proteomes" id="UP000267017"/>
    </source>
</evidence>
<name>A0A3P3U5P4_9BACL</name>
<keyword evidence="2" id="KW-1185">Reference proteome</keyword>
<accession>A0A3P3U5P4</accession>
<comment type="caution">
    <text evidence="1">The sequence shown here is derived from an EMBL/GenBank/DDBJ whole genome shotgun (WGS) entry which is preliminary data.</text>
</comment>
<dbReference type="Proteomes" id="UP000267017">
    <property type="component" value="Unassembled WGS sequence"/>
</dbReference>
<sequence length="81" mass="9303">MMRNPTKYRGESAGGFHQNALKMLAKCKTAVYFRLKDTFLSHSPKTDALLHFKRPKAEFQEKSNVLLQLAIAARVFSTFLR</sequence>
<dbReference type="RefSeq" id="WP_128632856.1">
    <property type="nucleotide sequence ID" value="NZ_RRCN01000001.1"/>
</dbReference>
<evidence type="ECO:0000313" key="1">
    <source>
        <dbReference type="EMBL" id="RRJ65056.1"/>
    </source>
</evidence>
<reference evidence="1 2" key="1">
    <citation type="submission" date="2018-11" db="EMBL/GenBank/DDBJ databases">
        <title>Genome sequencing of Paenibacillus sp. KCOM 3021 (= ChDC PVNT-B20).</title>
        <authorList>
            <person name="Kook J.-K."/>
            <person name="Park S.-N."/>
            <person name="Lim Y.K."/>
        </authorList>
    </citation>
    <scope>NUCLEOTIDE SEQUENCE [LARGE SCALE GENOMIC DNA]</scope>
    <source>
        <strain evidence="1 2">KCOM 3021</strain>
    </source>
</reference>
<protein>
    <submittedName>
        <fullName evidence="1">Uncharacterized protein</fullName>
    </submittedName>
</protein>
<dbReference type="EMBL" id="RRCN01000001">
    <property type="protein sequence ID" value="RRJ65056.1"/>
    <property type="molecule type" value="Genomic_DNA"/>
</dbReference>
<organism evidence="1 2">
    <name type="scientific">Paenibacillus oralis</name>
    <dbReference type="NCBI Taxonomy" id="2490856"/>
    <lineage>
        <taxon>Bacteria</taxon>
        <taxon>Bacillati</taxon>
        <taxon>Bacillota</taxon>
        <taxon>Bacilli</taxon>
        <taxon>Bacillales</taxon>
        <taxon>Paenibacillaceae</taxon>
        <taxon>Paenibacillus</taxon>
    </lineage>
</organism>
<proteinExistence type="predicted"/>
<gene>
    <name evidence="1" type="ORF">EHV15_20635</name>
</gene>